<evidence type="ECO:0000313" key="5">
    <source>
        <dbReference type="Proteomes" id="UP000008631"/>
    </source>
</evidence>
<dbReference type="SUPFAM" id="SSF48695">
    <property type="entry name" value="Multiheme cytochromes"/>
    <property type="match status" value="1"/>
</dbReference>
<proteinExistence type="predicted"/>
<reference key="1">
    <citation type="submission" date="2010-11" db="EMBL/GenBank/DDBJ databases">
        <title>The complete sequence of chromosome of Isophaera pallida ATCC 43644.</title>
        <authorList>
            <consortium name="US DOE Joint Genome Institute (JGI-PGF)"/>
            <person name="Lucas S."/>
            <person name="Copeland A."/>
            <person name="Lapidus A."/>
            <person name="Bruce D."/>
            <person name="Goodwin L."/>
            <person name="Pitluck S."/>
            <person name="Kyrpides N."/>
            <person name="Mavromatis K."/>
            <person name="Pagani I."/>
            <person name="Ivanova N."/>
            <person name="Saunders E."/>
            <person name="Brettin T."/>
            <person name="Detter J.C."/>
            <person name="Han C."/>
            <person name="Tapia R."/>
            <person name="Land M."/>
            <person name="Hauser L."/>
            <person name="Markowitz V."/>
            <person name="Cheng J.-F."/>
            <person name="Hugenholtz P."/>
            <person name="Woyke T."/>
            <person name="Wu D."/>
            <person name="Eisen J.A."/>
        </authorList>
    </citation>
    <scope>NUCLEOTIDE SEQUENCE</scope>
    <source>
        <strain>ATCC 43644</strain>
    </source>
</reference>
<evidence type="ECO:0000256" key="1">
    <source>
        <dbReference type="SAM" id="MobiDB-lite"/>
    </source>
</evidence>
<evidence type="ECO:0000313" key="4">
    <source>
        <dbReference type="EMBL" id="ADV62943.1"/>
    </source>
</evidence>
<dbReference type="AlphaFoldDB" id="E8QWP3"/>
<dbReference type="RefSeq" id="WP_013565231.1">
    <property type="nucleotide sequence ID" value="NC_014962.1"/>
</dbReference>
<gene>
    <name evidence="4" type="ordered locus">Isop_2366</name>
</gene>
<feature type="region of interest" description="Disordered" evidence="1">
    <location>
        <begin position="540"/>
        <end position="564"/>
    </location>
</feature>
<dbReference type="STRING" id="575540.Isop_2366"/>
<keyword evidence="2" id="KW-0732">Signal</keyword>
<dbReference type="Proteomes" id="UP000008631">
    <property type="component" value="Chromosome"/>
</dbReference>
<sequence>MNPSFTPRSIRPLVALAIAGCLSAPVALSILSGCGGPTQATPKPISKSASDSTDTFASAASYNAGTPRDDSKTTREPALPADWPVPAVALTLTGQTDGYLEPCGCTDLKKGGLGRRLDLVARLRAAGWNPVAFDLGGIVLEPTTARGGIEQARVKFGIGLRAFGMIGIQAIGVAADDLNLGVGEFFGILANPPEGSDLAFVSANVRQRDELGLPRSIQSHRIVQPRTDSPRIAVTSVLSPEEWDRVKDQDKDLYLEYLDPRAALGELVAVLDEGADLKVLLVNGSEAFARDLAMAYPSFDVVVARSVAPDPPADYQTLSRPDSWLIQVGRKGMYAGLVAVETTSHDPQARPTRFQRVRLDERFNYDQSIVNLLDIEYQDILRQLRVVESHPRRAALDGPPGARYVGAQTCQLCHPNTYRVWTNSRHSHAFESLIENPKRDRRYDAECISCHTTGFEYETGWVSLEQTPHLRGNQCENCHGPASKHVEDPTNTAWLLAMSRSADQVKREGFCLKCHDLDNSPHFDFDAYWPKIMHLGLDRYDDPRTRKGIRPRHGEHPTTPPKNP</sequence>
<keyword evidence="5" id="KW-1185">Reference proteome</keyword>
<feature type="chain" id="PRO_5003229815" evidence="2">
    <location>
        <begin position="25"/>
        <end position="564"/>
    </location>
</feature>
<dbReference type="InterPro" id="IPR036280">
    <property type="entry name" value="Multihaem_cyt_sf"/>
</dbReference>
<dbReference type="InParanoid" id="E8QWP3"/>
<feature type="signal peptide" evidence="2">
    <location>
        <begin position="1"/>
        <end position="24"/>
    </location>
</feature>
<evidence type="ECO:0000256" key="2">
    <source>
        <dbReference type="SAM" id="SignalP"/>
    </source>
</evidence>
<dbReference type="Gene3D" id="3.60.21.10">
    <property type="match status" value="1"/>
</dbReference>
<reference evidence="4 5" key="2">
    <citation type="journal article" date="2011" name="Stand. Genomic Sci.">
        <title>Complete genome sequence of Isosphaera pallida type strain (IS1B).</title>
        <authorList>
            <consortium name="US DOE Joint Genome Institute (JGI-PGF)"/>
            <person name="Goker M."/>
            <person name="Cleland D."/>
            <person name="Saunders E."/>
            <person name="Lapidus A."/>
            <person name="Nolan M."/>
            <person name="Lucas S."/>
            <person name="Hammon N."/>
            <person name="Deshpande S."/>
            <person name="Cheng J.F."/>
            <person name="Tapia R."/>
            <person name="Han C."/>
            <person name="Goodwin L."/>
            <person name="Pitluck S."/>
            <person name="Liolios K."/>
            <person name="Pagani I."/>
            <person name="Ivanova N."/>
            <person name="Mavromatis K."/>
            <person name="Pati A."/>
            <person name="Chen A."/>
            <person name="Palaniappan K."/>
            <person name="Land M."/>
            <person name="Hauser L."/>
            <person name="Chang Y.J."/>
            <person name="Jeffries C.D."/>
            <person name="Detter J.C."/>
            <person name="Beck B."/>
            <person name="Woyke T."/>
            <person name="Bristow J."/>
            <person name="Eisen J.A."/>
            <person name="Markowitz V."/>
            <person name="Hugenholtz P."/>
            <person name="Kyrpides N.C."/>
            <person name="Klenk H.P."/>
        </authorList>
    </citation>
    <scope>NUCLEOTIDE SEQUENCE [LARGE SCALE GENOMIC DNA]</scope>
    <source>
        <strain evidence="5">ATCC 43644 / DSM 9630 / IS1B</strain>
    </source>
</reference>
<dbReference type="Pfam" id="PF13435">
    <property type="entry name" value="Cytochrome_C554"/>
    <property type="match status" value="1"/>
</dbReference>
<dbReference type="KEGG" id="ipa:Isop_2366"/>
<feature type="domain" description="Cytochrome c-552/4" evidence="3">
    <location>
        <begin position="409"/>
        <end position="480"/>
    </location>
</feature>
<dbReference type="EMBL" id="CP002353">
    <property type="protein sequence ID" value="ADV62943.1"/>
    <property type="molecule type" value="Genomic_DNA"/>
</dbReference>
<dbReference type="InterPro" id="IPR023155">
    <property type="entry name" value="Cyt_c-552/4"/>
</dbReference>
<name>E8QWP3_ISOPI</name>
<organism evidence="4 5">
    <name type="scientific">Isosphaera pallida (strain ATCC 43644 / DSM 9630 / IS1B)</name>
    <dbReference type="NCBI Taxonomy" id="575540"/>
    <lineage>
        <taxon>Bacteria</taxon>
        <taxon>Pseudomonadati</taxon>
        <taxon>Planctomycetota</taxon>
        <taxon>Planctomycetia</taxon>
        <taxon>Isosphaerales</taxon>
        <taxon>Isosphaeraceae</taxon>
        <taxon>Isosphaera</taxon>
    </lineage>
</organism>
<dbReference type="OrthoDB" id="9814800at2"/>
<evidence type="ECO:0000259" key="3">
    <source>
        <dbReference type="Pfam" id="PF13435"/>
    </source>
</evidence>
<dbReference type="InterPro" id="IPR029052">
    <property type="entry name" value="Metallo-depent_PP-like"/>
</dbReference>
<protein>
    <submittedName>
        <fullName evidence="4">5'-nucleotidase/2' 3'-cyclic phosphodiesterase esterase-like protein</fullName>
    </submittedName>
</protein>
<dbReference type="SUPFAM" id="SSF56300">
    <property type="entry name" value="Metallo-dependent phosphatases"/>
    <property type="match status" value="1"/>
</dbReference>
<feature type="region of interest" description="Disordered" evidence="1">
    <location>
        <begin position="59"/>
        <end position="79"/>
    </location>
</feature>
<dbReference type="eggNOG" id="COG0737">
    <property type="taxonomic scope" value="Bacteria"/>
</dbReference>
<dbReference type="HOGENOM" id="CLU_032801_0_0_0"/>
<accession>E8QWP3</accession>
<dbReference type="Gene3D" id="1.10.1130.10">
    <property type="entry name" value="Flavocytochrome C3, Chain A"/>
    <property type="match status" value="1"/>
</dbReference>